<dbReference type="Proteomes" id="UP000001542">
    <property type="component" value="Unassembled WGS sequence"/>
</dbReference>
<keyword evidence="5" id="KW-1185">Reference proteome</keyword>
<dbReference type="STRING" id="5722.A2FF59"/>
<name>A2FF59_TRIV3</name>
<dbReference type="VEuPathDB" id="TrichDB:TVAGG3_0613030"/>
<dbReference type="EMBL" id="DS113757">
    <property type="protein sequence ID" value="EAX96472.1"/>
    <property type="molecule type" value="Genomic_DNA"/>
</dbReference>
<evidence type="ECO:0000256" key="3">
    <source>
        <dbReference type="PROSITE-ProRule" id="PRU00339"/>
    </source>
</evidence>
<dbReference type="GO" id="GO:0010468">
    <property type="term" value="P:regulation of gene expression"/>
    <property type="evidence" value="ECO:0000318"/>
    <property type="project" value="GO_Central"/>
</dbReference>
<sequence>MHNPTSRYYLEKVNLSFEDSFSVAASVAKDLGYIDDASLATKRAISYNPNNPQVLAIFPDYKIIVERIRKVIEDYGKLLQKETEKTTIWMSLGYCYLALGDFPNAFAACSHIVKFIETPDVNFSYLAGIVYAHFRYTEFAIPYLKNILQLTPNIQIRNDICFRLALLYRLVEQYQQSNEILMSLKENLPHGMSEGDMQLQIAYNLSLQGQPEQSLQIYQSLYQQHPNNIDATRQYFITRLILSNGTMLQELQLELNDALQRFGFDPSLVLIDARVSLKMGDSKQAYEKYKNCIEYCSDSPYFWISLGNLYFKNQQINDALSTFQRALYIRCDIPEPWLNIGLIYELRQDMANAGKFYQTGLQKCPNCREFNERFTNMRAHNSYQLKEVSEDKFFLQIPEKFASDYLASVPLIPDSFIPDMNMSELSVLSTSPKSVFE</sequence>
<dbReference type="KEGG" id="tva:4754244"/>
<dbReference type="AlphaFoldDB" id="A2FF59"/>
<evidence type="ECO:0000256" key="1">
    <source>
        <dbReference type="ARBA" id="ARBA00004123"/>
    </source>
</evidence>
<dbReference type="eggNOG" id="KOG1124">
    <property type="taxonomic scope" value="Eukaryota"/>
</dbReference>
<dbReference type="Pfam" id="PF13181">
    <property type="entry name" value="TPR_8"/>
    <property type="match status" value="1"/>
</dbReference>
<keyword evidence="2" id="KW-0539">Nucleus</keyword>
<dbReference type="Pfam" id="PF13174">
    <property type="entry name" value="TPR_6"/>
    <property type="match status" value="1"/>
</dbReference>
<dbReference type="InParanoid" id="A2FF59"/>
<dbReference type="InterPro" id="IPR011990">
    <property type="entry name" value="TPR-like_helical_dom_sf"/>
</dbReference>
<dbReference type="GO" id="GO:0000978">
    <property type="term" value="F:RNA polymerase II cis-regulatory region sequence-specific DNA binding"/>
    <property type="evidence" value="ECO:0000318"/>
    <property type="project" value="GO_Central"/>
</dbReference>
<evidence type="ECO:0000256" key="2">
    <source>
        <dbReference type="ARBA" id="ARBA00023242"/>
    </source>
</evidence>
<dbReference type="PANTHER" id="PTHR14017:SF1">
    <property type="entry name" value="LD02225P"/>
    <property type="match status" value="1"/>
</dbReference>
<evidence type="ECO:0000313" key="5">
    <source>
        <dbReference type="Proteomes" id="UP000001542"/>
    </source>
</evidence>
<dbReference type="SMR" id="A2FF59"/>
<comment type="subcellular location">
    <subcellularLocation>
        <location evidence="1">Nucleus</location>
    </subcellularLocation>
</comment>
<reference evidence="4" key="2">
    <citation type="journal article" date="2007" name="Science">
        <title>Draft genome sequence of the sexually transmitted pathogen Trichomonas vaginalis.</title>
        <authorList>
            <person name="Carlton J.M."/>
            <person name="Hirt R.P."/>
            <person name="Silva J.C."/>
            <person name="Delcher A.L."/>
            <person name="Schatz M."/>
            <person name="Zhao Q."/>
            <person name="Wortman J.R."/>
            <person name="Bidwell S.L."/>
            <person name="Alsmark U.C.M."/>
            <person name="Besteiro S."/>
            <person name="Sicheritz-Ponten T."/>
            <person name="Noel C.J."/>
            <person name="Dacks J.B."/>
            <person name="Foster P.G."/>
            <person name="Simillion C."/>
            <person name="Van de Peer Y."/>
            <person name="Miranda-Saavedra D."/>
            <person name="Barton G.J."/>
            <person name="Westrop G.D."/>
            <person name="Mueller S."/>
            <person name="Dessi D."/>
            <person name="Fiori P.L."/>
            <person name="Ren Q."/>
            <person name="Paulsen I."/>
            <person name="Zhang H."/>
            <person name="Bastida-Corcuera F.D."/>
            <person name="Simoes-Barbosa A."/>
            <person name="Brown M.T."/>
            <person name="Hayes R.D."/>
            <person name="Mukherjee M."/>
            <person name="Okumura C.Y."/>
            <person name="Schneider R."/>
            <person name="Smith A.J."/>
            <person name="Vanacova S."/>
            <person name="Villalvazo M."/>
            <person name="Haas B.J."/>
            <person name="Pertea M."/>
            <person name="Feldblyum T.V."/>
            <person name="Utterback T.R."/>
            <person name="Shu C.L."/>
            <person name="Osoegawa K."/>
            <person name="de Jong P.J."/>
            <person name="Hrdy I."/>
            <person name="Horvathova L."/>
            <person name="Zubacova Z."/>
            <person name="Dolezal P."/>
            <person name="Malik S.B."/>
            <person name="Logsdon J.M. Jr."/>
            <person name="Henze K."/>
            <person name="Gupta A."/>
            <person name="Wang C.C."/>
            <person name="Dunne R.L."/>
            <person name="Upcroft J.A."/>
            <person name="Upcroft P."/>
            <person name="White O."/>
            <person name="Salzberg S.L."/>
            <person name="Tang P."/>
            <person name="Chiu C.-H."/>
            <person name="Lee Y.-S."/>
            <person name="Embley T.M."/>
            <person name="Coombs G.H."/>
            <person name="Mottram J.C."/>
            <person name="Tachezy J."/>
            <person name="Fraser-Liggett C.M."/>
            <person name="Johnson P.J."/>
        </authorList>
    </citation>
    <scope>NUCLEOTIDE SEQUENCE [LARGE SCALE GENOMIC DNA]</scope>
    <source>
        <strain evidence="4">G3</strain>
    </source>
</reference>
<dbReference type="PANTHER" id="PTHR14017">
    <property type="entry name" value="LYSINE-SPECIFIC DEMETHYLASE"/>
    <property type="match status" value="1"/>
</dbReference>
<organism evidence="4 5">
    <name type="scientific">Trichomonas vaginalis (strain ATCC PRA-98 / G3)</name>
    <dbReference type="NCBI Taxonomy" id="412133"/>
    <lineage>
        <taxon>Eukaryota</taxon>
        <taxon>Metamonada</taxon>
        <taxon>Parabasalia</taxon>
        <taxon>Trichomonadida</taxon>
        <taxon>Trichomonadidae</taxon>
        <taxon>Trichomonas</taxon>
    </lineage>
</organism>
<dbReference type="SUPFAM" id="SSF48452">
    <property type="entry name" value="TPR-like"/>
    <property type="match status" value="2"/>
</dbReference>
<dbReference type="GO" id="GO:0031490">
    <property type="term" value="F:chromatin DNA binding"/>
    <property type="evidence" value="ECO:0000318"/>
    <property type="project" value="GO_Central"/>
</dbReference>
<dbReference type="PROSITE" id="PS50005">
    <property type="entry name" value="TPR"/>
    <property type="match status" value="1"/>
</dbReference>
<reference evidence="4" key="1">
    <citation type="submission" date="2006-10" db="EMBL/GenBank/DDBJ databases">
        <authorList>
            <person name="Amadeo P."/>
            <person name="Zhao Q."/>
            <person name="Wortman J."/>
            <person name="Fraser-Liggett C."/>
            <person name="Carlton J."/>
        </authorList>
    </citation>
    <scope>NUCLEOTIDE SEQUENCE</scope>
    <source>
        <strain evidence="4">G3</strain>
    </source>
</reference>
<feature type="repeat" description="TPR" evidence="3">
    <location>
        <begin position="300"/>
        <end position="333"/>
    </location>
</feature>
<dbReference type="OrthoDB" id="418911at2759"/>
<dbReference type="Gene3D" id="1.25.40.10">
    <property type="entry name" value="Tetratricopeptide repeat domain"/>
    <property type="match status" value="2"/>
</dbReference>
<dbReference type="GO" id="GO:0005634">
    <property type="term" value="C:nucleus"/>
    <property type="evidence" value="ECO:0007669"/>
    <property type="project" value="UniProtKB-SubCell"/>
</dbReference>
<gene>
    <name evidence="4" type="ORF">TVAG_024830</name>
</gene>
<dbReference type="SMART" id="SM00028">
    <property type="entry name" value="TPR"/>
    <property type="match status" value="6"/>
</dbReference>
<dbReference type="RefSeq" id="XP_001309402.1">
    <property type="nucleotide sequence ID" value="XM_001309401.1"/>
</dbReference>
<dbReference type="InterPro" id="IPR019734">
    <property type="entry name" value="TPR_rpt"/>
</dbReference>
<dbReference type="VEuPathDB" id="TrichDB:TVAG_024830"/>
<evidence type="ECO:0000313" key="4">
    <source>
        <dbReference type="EMBL" id="EAX96472.1"/>
    </source>
</evidence>
<proteinExistence type="predicted"/>
<keyword evidence="3" id="KW-0802">TPR repeat</keyword>
<protein>
    <submittedName>
        <fullName evidence="4">TPR Domain containing protein</fullName>
    </submittedName>
</protein>
<accession>A2FF59</accession>
<dbReference type="InterPro" id="IPR051630">
    <property type="entry name" value="Corepressor-Demethylase"/>
</dbReference>